<proteinExistence type="predicted"/>
<comment type="caution">
    <text evidence="2">The sequence shown here is derived from an EMBL/GenBank/DDBJ whole genome shotgun (WGS) entry which is preliminary data.</text>
</comment>
<sequence>MEGAHAMAVPSSHSGLEIAVSVLAVVETAISTTKTLHAAYKQKKDLPQVCSRLQDKLQIIRDIVKIVEGEKFLHTPNVITQLAKLRNRGHQVNRFLESIDPDCKGSGRLFFHQLLSGSDDKQKLKDIIGDLEWDRDSLMSTIQVVAVGLMKERDSIFVETDHVIRIDNILRKRFGEQEGLKIMKFIEYRKSDERVILTMEDIKSLEDEMVLASEKKEPTPTGNEPTSTGSHPTTRRTVLNNIAKFQSIQFNAPLTEC</sequence>
<gene>
    <name evidence="2" type="ORF">FPRO05_13729</name>
</gene>
<feature type="region of interest" description="Disordered" evidence="1">
    <location>
        <begin position="213"/>
        <end position="235"/>
    </location>
</feature>
<dbReference type="Proteomes" id="UP000251714">
    <property type="component" value="Unassembled WGS sequence"/>
</dbReference>
<evidence type="ECO:0000313" key="2">
    <source>
        <dbReference type="EMBL" id="RBA13302.1"/>
    </source>
</evidence>
<reference evidence="2 3" key="1">
    <citation type="submission" date="2017-12" db="EMBL/GenBank/DDBJ databases">
        <title>Genome sequence of the mycotoxigenic crop pathogen Fusarium proliferatum, strain ITEM 2341 from Date Palm.</title>
        <authorList>
            <person name="Almiman B.F."/>
            <person name="Shittu T.A."/>
            <person name="Muthumeenakshi S."/>
            <person name="Baroncelli R."/>
            <person name="Sreenivasaprasada S."/>
        </authorList>
    </citation>
    <scope>NUCLEOTIDE SEQUENCE [LARGE SCALE GENOMIC DNA]</scope>
    <source>
        <strain evidence="2 3">ITEM 2341</strain>
    </source>
</reference>
<feature type="compositionally biased region" description="Polar residues" evidence="1">
    <location>
        <begin position="220"/>
        <end position="235"/>
    </location>
</feature>
<accession>A0A365MXY2</accession>
<organism evidence="2 3">
    <name type="scientific">Gibberella intermedia</name>
    <name type="common">Bulb rot disease fungus</name>
    <name type="synonym">Fusarium proliferatum</name>
    <dbReference type="NCBI Taxonomy" id="948311"/>
    <lineage>
        <taxon>Eukaryota</taxon>
        <taxon>Fungi</taxon>
        <taxon>Dikarya</taxon>
        <taxon>Ascomycota</taxon>
        <taxon>Pezizomycotina</taxon>
        <taxon>Sordariomycetes</taxon>
        <taxon>Hypocreomycetidae</taxon>
        <taxon>Hypocreales</taxon>
        <taxon>Nectriaceae</taxon>
        <taxon>Fusarium</taxon>
        <taxon>Fusarium fujikuroi species complex</taxon>
    </lineage>
</organism>
<evidence type="ECO:0000256" key="1">
    <source>
        <dbReference type="SAM" id="MobiDB-lite"/>
    </source>
</evidence>
<name>A0A365MXY2_GIBIN</name>
<protein>
    <submittedName>
        <fullName evidence="2">Uncharacterized protein</fullName>
    </submittedName>
</protein>
<dbReference type="EMBL" id="PKMI01000030">
    <property type="protein sequence ID" value="RBA13302.1"/>
    <property type="molecule type" value="Genomic_DNA"/>
</dbReference>
<dbReference type="AlphaFoldDB" id="A0A365MXY2"/>
<evidence type="ECO:0000313" key="3">
    <source>
        <dbReference type="Proteomes" id="UP000251714"/>
    </source>
</evidence>